<evidence type="ECO:0000313" key="2">
    <source>
        <dbReference type="EMBL" id="MBP0438245.1"/>
    </source>
</evidence>
<protein>
    <submittedName>
        <fullName evidence="2">Uncharacterized protein</fullName>
    </submittedName>
</protein>
<keyword evidence="1" id="KW-0472">Membrane</keyword>
<gene>
    <name evidence="2" type="ORF">J5Y06_06260</name>
</gene>
<accession>A0A8J7QYF1</accession>
<sequence length="215" mass="23429">MHHDFRLRLVHADARIGLANGDIGLRHLNLNGCGILLDNNIGAAGLLTLSHLLINTIKRSACTLGVLLFKGKYGCSQWLNENHKRLILLILCLLLDVALGLLKNLTAAVHIVGVECFAGLPNLLLNLAVSSVLLASAISLSCRSGLCPRGGLLLRKRASRRKSSGSHQSCNIHRFHGISLHSSDLIWMIDAVTVCQPPPLPNNCRRLLFPNYFIS</sequence>
<dbReference type="EMBL" id="JAGIYY010000001">
    <property type="protein sequence ID" value="MBP0438245.1"/>
    <property type="molecule type" value="Genomic_DNA"/>
</dbReference>
<keyword evidence="1" id="KW-1133">Transmembrane helix</keyword>
<evidence type="ECO:0000313" key="3">
    <source>
        <dbReference type="Proteomes" id="UP000666240"/>
    </source>
</evidence>
<dbReference type="RefSeq" id="WP_209334159.1">
    <property type="nucleotide sequence ID" value="NZ_JAGIYY010000001.1"/>
</dbReference>
<dbReference type="AlphaFoldDB" id="A0A8J7QYF1"/>
<comment type="caution">
    <text evidence="2">The sequence shown here is derived from an EMBL/GenBank/DDBJ whole genome shotgun (WGS) entry which is preliminary data.</text>
</comment>
<evidence type="ECO:0000256" key="1">
    <source>
        <dbReference type="SAM" id="Phobius"/>
    </source>
</evidence>
<reference evidence="2" key="1">
    <citation type="submission" date="2021-03" db="EMBL/GenBank/DDBJ databases">
        <title>Genome sequencing and assembly of Tianweitania sediminis.</title>
        <authorList>
            <person name="Chhetri G."/>
        </authorList>
    </citation>
    <scope>NUCLEOTIDE SEQUENCE</scope>
    <source>
        <strain evidence="2">Z8</strain>
    </source>
</reference>
<dbReference type="Proteomes" id="UP000666240">
    <property type="component" value="Unassembled WGS sequence"/>
</dbReference>
<feature type="transmembrane region" description="Helical" evidence="1">
    <location>
        <begin position="123"/>
        <end position="146"/>
    </location>
</feature>
<organism evidence="2 3">
    <name type="scientific">Tianweitania sediminis</name>
    <dbReference type="NCBI Taxonomy" id="1502156"/>
    <lineage>
        <taxon>Bacteria</taxon>
        <taxon>Pseudomonadati</taxon>
        <taxon>Pseudomonadota</taxon>
        <taxon>Alphaproteobacteria</taxon>
        <taxon>Hyphomicrobiales</taxon>
        <taxon>Phyllobacteriaceae</taxon>
        <taxon>Tianweitania</taxon>
    </lineage>
</organism>
<keyword evidence="3" id="KW-1185">Reference proteome</keyword>
<keyword evidence="1" id="KW-0812">Transmembrane</keyword>
<feature type="transmembrane region" description="Helical" evidence="1">
    <location>
        <begin position="86"/>
        <end position="111"/>
    </location>
</feature>
<name>A0A8J7QYF1_9HYPH</name>
<proteinExistence type="predicted"/>